<evidence type="ECO:0000256" key="1">
    <source>
        <dbReference type="SAM" id="SignalP"/>
    </source>
</evidence>
<feature type="signal peptide" evidence="1">
    <location>
        <begin position="1"/>
        <end position="19"/>
    </location>
</feature>
<proteinExistence type="predicted"/>
<keyword evidence="3" id="KW-1185">Reference proteome</keyword>
<dbReference type="PANTHER" id="PTHR34311:SF1">
    <property type="entry name" value="NEMATODE SPECIFIC PEPTIDE FAMILY-RELATED"/>
    <property type="match status" value="1"/>
</dbReference>
<feature type="chain" id="PRO_5043775368" description="Secreted protein" evidence="1">
    <location>
        <begin position="20"/>
        <end position="242"/>
    </location>
</feature>
<evidence type="ECO:0008006" key="4">
    <source>
        <dbReference type="Google" id="ProtNLM"/>
    </source>
</evidence>
<feature type="non-terminal residue" evidence="2">
    <location>
        <position position="1"/>
    </location>
</feature>
<name>A0AAV5TI78_9BILA</name>
<dbReference type="PANTHER" id="PTHR34311">
    <property type="entry name" value="PROTEIN CBG21698-RELATED"/>
    <property type="match status" value="1"/>
</dbReference>
<organism evidence="2 3">
    <name type="scientific">Pristionchus entomophagus</name>
    <dbReference type="NCBI Taxonomy" id="358040"/>
    <lineage>
        <taxon>Eukaryota</taxon>
        <taxon>Metazoa</taxon>
        <taxon>Ecdysozoa</taxon>
        <taxon>Nematoda</taxon>
        <taxon>Chromadorea</taxon>
        <taxon>Rhabditida</taxon>
        <taxon>Rhabditina</taxon>
        <taxon>Diplogasteromorpha</taxon>
        <taxon>Diplogasteroidea</taxon>
        <taxon>Neodiplogasteridae</taxon>
        <taxon>Pristionchus</taxon>
    </lineage>
</organism>
<sequence length="242" mass="26642">AVMKAVVITLAALVAVAQGQFVNTIRIPDEAAEFALKNPSGAPKVENPAVCITNSFKRCQSDFDNILGFDTALDWKNSFDLSKAIDDYADQSIGNILNLCYARSYFYQCLGTQYASCVSLYNLLGEDGSTASEAYNYVQTYQSLDFLCNAGFEEALNQFQCLKYVPKGSPDYDACMADFSTNLGQSPQQFCGHVNTTSSCLQNAYSKGCAATDPRGAGWFGCENFRRSFEETCYETTRCFVH</sequence>
<dbReference type="Proteomes" id="UP001432027">
    <property type="component" value="Unassembled WGS sequence"/>
</dbReference>
<gene>
    <name evidence="2" type="ORF">PENTCL1PPCAC_16215</name>
</gene>
<comment type="caution">
    <text evidence="2">The sequence shown here is derived from an EMBL/GenBank/DDBJ whole genome shotgun (WGS) entry which is preliminary data.</text>
</comment>
<evidence type="ECO:0000313" key="2">
    <source>
        <dbReference type="EMBL" id="GMS94040.1"/>
    </source>
</evidence>
<evidence type="ECO:0000313" key="3">
    <source>
        <dbReference type="Proteomes" id="UP001432027"/>
    </source>
</evidence>
<dbReference type="EMBL" id="BTSX01000004">
    <property type="protein sequence ID" value="GMS94040.1"/>
    <property type="molecule type" value="Genomic_DNA"/>
</dbReference>
<reference evidence="2" key="1">
    <citation type="submission" date="2023-10" db="EMBL/GenBank/DDBJ databases">
        <title>Genome assembly of Pristionchus species.</title>
        <authorList>
            <person name="Yoshida K."/>
            <person name="Sommer R.J."/>
        </authorList>
    </citation>
    <scope>NUCLEOTIDE SEQUENCE</scope>
    <source>
        <strain evidence="2">RS0144</strain>
    </source>
</reference>
<keyword evidence="1" id="KW-0732">Signal</keyword>
<accession>A0AAV5TI78</accession>
<protein>
    <recommendedName>
        <fullName evidence="4">Secreted protein</fullName>
    </recommendedName>
</protein>
<dbReference type="AlphaFoldDB" id="A0AAV5TI78"/>